<dbReference type="Proteomes" id="UP000693725">
    <property type="component" value="Segment"/>
</dbReference>
<name>A0A8F3IPM2_9CAUD</name>
<keyword evidence="2" id="KW-1185">Reference proteome</keyword>
<dbReference type="GeneID" id="77932310"/>
<gene>
    <name evidence="1" type="primary">52</name>
    <name evidence="1" type="ORF">SEA_SILENTRX_52</name>
</gene>
<reference evidence="1" key="1">
    <citation type="submission" date="2021-04" db="EMBL/GenBank/DDBJ databases">
        <authorList>
            <person name="Edwards E.G."/>
            <person name="Siddiqui F.A."/>
            <person name="Anastasi R.E."/>
            <person name="Conroy D.J."/>
            <person name="Gerton T.J."/>
            <person name="Laizure I.E."/>
            <person name="Reynolds J.D."/>
            <person name="Ulker M."/>
            <person name="Ouellette S.K."/>
            <person name="Duggan K.O."/>
            <person name="Johnson K.C."/>
            <person name="MacLea K.S."/>
            <person name="Garlena R.A."/>
            <person name="Russell D.A."/>
            <person name="Jacobs-Sera D."/>
            <person name="Hatfull G.F."/>
        </authorList>
    </citation>
    <scope>NUCLEOTIDE SEQUENCE</scope>
</reference>
<evidence type="ECO:0000313" key="1">
    <source>
        <dbReference type="EMBL" id="QWY82792.1"/>
    </source>
</evidence>
<evidence type="ECO:0000313" key="2">
    <source>
        <dbReference type="Proteomes" id="UP000693725"/>
    </source>
</evidence>
<dbReference type="RefSeq" id="YP_010656433.1">
    <property type="nucleotide sequence ID" value="NC_070838.1"/>
</dbReference>
<protein>
    <submittedName>
        <fullName evidence="1">Uncharacterized protein</fullName>
    </submittedName>
</protein>
<dbReference type="KEGG" id="vg:77932310"/>
<accession>A0A8F3IPM2</accession>
<organism evidence="1 2">
    <name type="scientific">Arthrobacter phage SilentRX</name>
    <dbReference type="NCBI Taxonomy" id="2836091"/>
    <lineage>
        <taxon>Viruses</taxon>
        <taxon>Duplodnaviria</taxon>
        <taxon>Heunggongvirae</taxon>
        <taxon>Uroviricota</taxon>
        <taxon>Caudoviricetes</taxon>
        <taxon>Silentrexvirus</taxon>
        <taxon>Silentrexvirus silentrx</taxon>
    </lineage>
</organism>
<sequence length="180" mass="20204">MEMPVDIIKKHTDIRSGLVGPDGLTDGQRALNIDLELQRKFLFFPIEELEAEGAAIEDDRGVLHAGTGPEHCQARPGENPNWLLNHARNALTLYWHLKKLEEAEAEQAAEQAKINQRPKPGVYDLWTGGEQHVAVVTADRRILFLTSKTGTKDFTEVFDGMENKSRWKFTLIETGLATAE</sequence>
<dbReference type="EMBL" id="MW862992">
    <property type="protein sequence ID" value="QWY82792.1"/>
    <property type="molecule type" value="Genomic_DNA"/>
</dbReference>
<proteinExistence type="predicted"/>